<evidence type="ECO:0000256" key="4">
    <source>
        <dbReference type="ARBA" id="ARBA00023136"/>
    </source>
</evidence>
<keyword evidence="2 5" id="KW-0812">Transmembrane</keyword>
<evidence type="ECO:0000256" key="1">
    <source>
        <dbReference type="ARBA" id="ARBA00004141"/>
    </source>
</evidence>
<feature type="transmembrane region" description="Helical" evidence="5">
    <location>
        <begin position="82"/>
        <end position="97"/>
    </location>
</feature>
<keyword evidence="3 5" id="KW-1133">Transmembrane helix</keyword>
<evidence type="ECO:0000259" key="6">
    <source>
        <dbReference type="Pfam" id="PF04932"/>
    </source>
</evidence>
<keyword evidence="4 5" id="KW-0472">Membrane</keyword>
<feature type="transmembrane region" description="Helical" evidence="5">
    <location>
        <begin position="133"/>
        <end position="151"/>
    </location>
</feature>
<dbReference type="GO" id="GO:0016020">
    <property type="term" value="C:membrane"/>
    <property type="evidence" value="ECO:0007669"/>
    <property type="project" value="UniProtKB-SubCell"/>
</dbReference>
<feature type="transmembrane region" description="Helical" evidence="5">
    <location>
        <begin position="104"/>
        <end position="121"/>
    </location>
</feature>
<feature type="transmembrane region" description="Helical" evidence="5">
    <location>
        <begin position="230"/>
        <end position="247"/>
    </location>
</feature>
<feature type="transmembrane region" description="Helical" evidence="5">
    <location>
        <begin position="31"/>
        <end position="47"/>
    </location>
</feature>
<feature type="transmembrane region" description="Helical" evidence="5">
    <location>
        <begin position="54"/>
        <end position="70"/>
    </location>
</feature>
<evidence type="ECO:0000256" key="3">
    <source>
        <dbReference type="ARBA" id="ARBA00022989"/>
    </source>
</evidence>
<dbReference type="GO" id="GO:0016874">
    <property type="term" value="F:ligase activity"/>
    <property type="evidence" value="ECO:0007669"/>
    <property type="project" value="UniProtKB-KW"/>
</dbReference>
<comment type="caution">
    <text evidence="7">The sequence shown here is derived from an EMBL/GenBank/DDBJ whole genome shotgun (WGS) entry which is preliminary data.</text>
</comment>
<dbReference type="Pfam" id="PF04932">
    <property type="entry name" value="Wzy_C"/>
    <property type="match status" value="1"/>
</dbReference>
<evidence type="ECO:0000313" key="8">
    <source>
        <dbReference type="Proteomes" id="UP000237056"/>
    </source>
</evidence>
<accession>A0A2S4N9D7</accession>
<feature type="transmembrane region" description="Helical" evidence="5">
    <location>
        <begin position="253"/>
        <end position="271"/>
    </location>
</feature>
<feature type="transmembrane region" description="Helical" evidence="5">
    <location>
        <begin position="163"/>
        <end position="182"/>
    </location>
</feature>
<dbReference type="InterPro" id="IPR051533">
    <property type="entry name" value="WaaL-like"/>
</dbReference>
<proteinExistence type="predicted"/>
<keyword evidence="7" id="KW-0436">Ligase</keyword>
<dbReference type="PANTHER" id="PTHR37422:SF17">
    <property type="entry name" value="O-ANTIGEN LIGASE"/>
    <property type="match status" value="1"/>
</dbReference>
<dbReference type="InterPro" id="IPR007016">
    <property type="entry name" value="O-antigen_ligase-rel_domated"/>
</dbReference>
<dbReference type="Proteomes" id="UP000237056">
    <property type="component" value="Unassembled WGS sequence"/>
</dbReference>
<sequence>MDKKSSTYLLYVVLHILLGVGVYFFTPISKVYGILIFLFGIYFVVKNKNANNEVLMVAAYIVGSEVFLRMTDGNPNYEFTKYSVIVFVLMGMFYSGFSKNAIPYWLFLVLLIPGLLIGVQSLDIHRLNIRNLIAFNMSGPICLGLTSIYCFNRRIQFSQINKLLMYMLLPIISTTAYLILYTPDLREVVTGTGSNMDTSGGFGPNQVSTILGLGVFILFTRIVFLSKNKLILLLNIFLIVNVAYRGLITFSRGGMITGGVLILVLIVFIYLNINKTGKYKLSLMLFFVVFGLLFTWFYTEQQTGGLIGKRYANKDAVGRKKESSFSGREVIAEHEIESFIKNPIFGIGVAKGTEERMEIFGETIASHNEITRMLGEHGLFGLFGLLILFVTPFVLYLNNKKYLYLFCFVAFWLLTINHAAMRTASPAFIYALSLLKVKLDEA</sequence>
<reference evidence="7 8" key="1">
    <citation type="submission" date="2018-01" db="EMBL/GenBank/DDBJ databases">
        <title>Genomic Encyclopedia of Type Strains, Phase I: the one thousand microbial genomes (KMG-I) project.</title>
        <authorList>
            <person name="Goeker M."/>
        </authorList>
    </citation>
    <scope>NUCLEOTIDE SEQUENCE [LARGE SCALE GENOMIC DNA]</scope>
    <source>
        <strain evidence="7 8">DSM 17960</strain>
    </source>
</reference>
<dbReference type="RefSeq" id="WP_103725387.1">
    <property type="nucleotide sequence ID" value="NZ_PQNY01000004.1"/>
</dbReference>
<gene>
    <name evidence="7" type="ORF">Q361_10440</name>
</gene>
<feature type="transmembrane region" description="Helical" evidence="5">
    <location>
        <begin position="378"/>
        <end position="397"/>
    </location>
</feature>
<organism evidence="7 8">
    <name type="scientific">Flavobacterium croceum DSM 17960</name>
    <dbReference type="NCBI Taxonomy" id="1121886"/>
    <lineage>
        <taxon>Bacteria</taxon>
        <taxon>Pseudomonadati</taxon>
        <taxon>Bacteroidota</taxon>
        <taxon>Flavobacteriia</taxon>
        <taxon>Flavobacteriales</taxon>
        <taxon>Flavobacteriaceae</taxon>
        <taxon>Flavobacterium</taxon>
    </lineage>
</organism>
<evidence type="ECO:0000256" key="5">
    <source>
        <dbReference type="SAM" id="Phobius"/>
    </source>
</evidence>
<protein>
    <submittedName>
        <fullName evidence="7">O-antigen ligase-like membrane protein</fullName>
    </submittedName>
</protein>
<feature type="transmembrane region" description="Helical" evidence="5">
    <location>
        <begin position="202"/>
        <end position="223"/>
    </location>
</feature>
<dbReference type="OrthoDB" id="1118890at2"/>
<feature type="transmembrane region" description="Helical" evidence="5">
    <location>
        <begin position="283"/>
        <end position="299"/>
    </location>
</feature>
<keyword evidence="8" id="KW-1185">Reference proteome</keyword>
<feature type="transmembrane region" description="Helical" evidence="5">
    <location>
        <begin position="7"/>
        <end position="25"/>
    </location>
</feature>
<evidence type="ECO:0000313" key="7">
    <source>
        <dbReference type="EMBL" id="POS02321.1"/>
    </source>
</evidence>
<dbReference type="EMBL" id="PQNY01000004">
    <property type="protein sequence ID" value="POS02321.1"/>
    <property type="molecule type" value="Genomic_DNA"/>
</dbReference>
<dbReference type="AlphaFoldDB" id="A0A2S4N9D7"/>
<dbReference type="PANTHER" id="PTHR37422">
    <property type="entry name" value="TEICHURONIC ACID BIOSYNTHESIS PROTEIN TUAE"/>
    <property type="match status" value="1"/>
</dbReference>
<evidence type="ECO:0000256" key="2">
    <source>
        <dbReference type="ARBA" id="ARBA00022692"/>
    </source>
</evidence>
<comment type="subcellular location">
    <subcellularLocation>
        <location evidence="1">Membrane</location>
        <topology evidence="1">Multi-pass membrane protein</topology>
    </subcellularLocation>
</comment>
<feature type="transmembrane region" description="Helical" evidence="5">
    <location>
        <begin position="402"/>
        <end position="420"/>
    </location>
</feature>
<name>A0A2S4N9D7_9FLAO</name>
<feature type="domain" description="O-antigen ligase-related" evidence="6">
    <location>
        <begin position="247"/>
        <end position="385"/>
    </location>
</feature>